<protein>
    <submittedName>
        <fullName evidence="1">Polysaccharide biosynthesis protein</fullName>
    </submittedName>
</protein>
<dbReference type="Proteomes" id="UP000033452">
    <property type="component" value="Unassembled WGS sequence"/>
</dbReference>
<dbReference type="CDD" id="cd02518">
    <property type="entry name" value="GT2_SpsF"/>
    <property type="match status" value="1"/>
</dbReference>
<evidence type="ECO:0000313" key="2">
    <source>
        <dbReference type="Proteomes" id="UP000033452"/>
    </source>
</evidence>
<dbReference type="Gene3D" id="3.90.550.10">
    <property type="entry name" value="Spore Coat Polysaccharide Biosynthesis Protein SpsA, Chain A"/>
    <property type="match status" value="1"/>
</dbReference>
<sequence length="230" mass="26184">MTSSRLPGKVLLPLGPQSVLETMLSRLAPLKQNIIVATTKDGSETPIIEVCEKRGVKYFRGSTEDVLRRYYEAAKFFGATERDIVVRLTSDCPFIDATLVQAAIHKFKTESYDMVSLGPHSGFPRGLDTCVFPFSLLKLTHQRAISQQDREHVTLGMAKFKSIQIYNISAYKDLSQYRITLDEPDDYTMLSTLFAFFDHKVNFTLEQLFNTLLTQPDITKINQHVEQKTH</sequence>
<dbReference type="GO" id="GO:0005829">
    <property type="term" value="C:cytosol"/>
    <property type="evidence" value="ECO:0007669"/>
    <property type="project" value="TreeGrafter"/>
</dbReference>
<dbReference type="InterPro" id="IPR029044">
    <property type="entry name" value="Nucleotide-diphossugar_trans"/>
</dbReference>
<gene>
    <name evidence="1" type="ORF">TW77_05330</name>
</gene>
<dbReference type="PANTHER" id="PTHR42866:SF1">
    <property type="entry name" value="SPORE COAT POLYSACCHARIDE BIOSYNTHESIS PROTEIN SPSF"/>
    <property type="match status" value="1"/>
</dbReference>
<dbReference type="EMBL" id="JXYA01000009">
    <property type="protein sequence ID" value="KJZ11690.1"/>
    <property type="molecule type" value="Genomic_DNA"/>
</dbReference>
<dbReference type="AlphaFoldDB" id="A0A0F4QWP8"/>
<comment type="caution">
    <text evidence="1">The sequence shown here is derived from an EMBL/GenBank/DDBJ whole genome shotgun (WGS) entry which is preliminary data.</text>
</comment>
<dbReference type="PATRIC" id="fig|43658.5.peg.1111"/>
<evidence type="ECO:0000313" key="1">
    <source>
        <dbReference type="EMBL" id="KJZ11690.1"/>
    </source>
</evidence>
<dbReference type="Pfam" id="PF02348">
    <property type="entry name" value="CTP_transf_3"/>
    <property type="match status" value="1"/>
</dbReference>
<proteinExistence type="predicted"/>
<reference evidence="1 2" key="1">
    <citation type="journal article" date="2015" name="BMC Genomics">
        <title>Genome mining reveals unlocked bioactive potential of marine Gram-negative bacteria.</title>
        <authorList>
            <person name="Machado H."/>
            <person name="Sonnenschein E.C."/>
            <person name="Melchiorsen J."/>
            <person name="Gram L."/>
        </authorList>
    </citation>
    <scope>NUCLEOTIDE SEQUENCE [LARGE SCALE GENOMIC DNA]</scope>
    <source>
        <strain evidence="1 2">S2471</strain>
    </source>
</reference>
<dbReference type="SUPFAM" id="SSF53448">
    <property type="entry name" value="Nucleotide-diphospho-sugar transferases"/>
    <property type="match status" value="1"/>
</dbReference>
<keyword evidence="2" id="KW-1185">Reference proteome</keyword>
<organism evidence="1 2">
    <name type="scientific">Pseudoalteromonas rubra</name>
    <dbReference type="NCBI Taxonomy" id="43658"/>
    <lineage>
        <taxon>Bacteria</taxon>
        <taxon>Pseudomonadati</taxon>
        <taxon>Pseudomonadota</taxon>
        <taxon>Gammaproteobacteria</taxon>
        <taxon>Alteromonadales</taxon>
        <taxon>Pseudoalteromonadaceae</taxon>
        <taxon>Pseudoalteromonas</taxon>
    </lineage>
</organism>
<dbReference type="PANTHER" id="PTHR42866">
    <property type="entry name" value="3-DEOXY-MANNO-OCTULOSONATE CYTIDYLYLTRANSFERASE"/>
    <property type="match status" value="1"/>
</dbReference>
<dbReference type="InterPro" id="IPR003329">
    <property type="entry name" value="Cytidylyl_trans"/>
</dbReference>
<name>A0A0F4QWP8_9GAMM</name>
<accession>A0A0F4QWP8</accession>